<gene>
    <name evidence="2" type="ORF">E1B28_010755</name>
</gene>
<evidence type="ECO:0000313" key="3">
    <source>
        <dbReference type="Proteomes" id="UP001049176"/>
    </source>
</evidence>
<dbReference type="EMBL" id="CM032187">
    <property type="protein sequence ID" value="KAG7089045.1"/>
    <property type="molecule type" value="Genomic_DNA"/>
</dbReference>
<evidence type="ECO:0000256" key="1">
    <source>
        <dbReference type="SAM" id="MobiDB-lite"/>
    </source>
</evidence>
<accession>A0A9P7UPI7</accession>
<name>A0A9P7UPI7_9AGAR</name>
<evidence type="ECO:0000313" key="2">
    <source>
        <dbReference type="EMBL" id="KAG7089045.1"/>
    </source>
</evidence>
<dbReference type="AlphaFoldDB" id="A0A9P7UPI7"/>
<proteinExistence type="predicted"/>
<feature type="compositionally biased region" description="Basic residues" evidence="1">
    <location>
        <begin position="10"/>
        <end position="21"/>
    </location>
</feature>
<dbReference type="OrthoDB" id="6375174at2759"/>
<dbReference type="RefSeq" id="XP_043005515.1">
    <property type="nucleotide sequence ID" value="XM_043155733.1"/>
</dbReference>
<dbReference type="KEGG" id="more:E1B28_010755"/>
<protein>
    <submittedName>
        <fullName evidence="2">Uncharacterized protein</fullName>
    </submittedName>
</protein>
<reference evidence="2" key="1">
    <citation type="journal article" date="2021" name="Genome Biol. Evol.">
        <title>The assembled and annotated genome of the fairy-ring fungus Marasmius oreades.</title>
        <authorList>
            <person name="Hiltunen M."/>
            <person name="Ament-Velasquez S.L."/>
            <person name="Johannesson H."/>
        </authorList>
    </citation>
    <scope>NUCLEOTIDE SEQUENCE</scope>
    <source>
        <strain evidence="2">03SP1</strain>
    </source>
</reference>
<comment type="caution">
    <text evidence="2">The sequence shown here is derived from an EMBL/GenBank/DDBJ whole genome shotgun (WGS) entry which is preliminary data.</text>
</comment>
<dbReference type="Proteomes" id="UP001049176">
    <property type="component" value="Chromosome 7"/>
</dbReference>
<feature type="region of interest" description="Disordered" evidence="1">
    <location>
        <begin position="1"/>
        <end position="45"/>
    </location>
</feature>
<dbReference type="GeneID" id="66079830"/>
<organism evidence="2 3">
    <name type="scientific">Marasmius oreades</name>
    <name type="common">fairy-ring Marasmius</name>
    <dbReference type="NCBI Taxonomy" id="181124"/>
    <lineage>
        <taxon>Eukaryota</taxon>
        <taxon>Fungi</taxon>
        <taxon>Dikarya</taxon>
        <taxon>Basidiomycota</taxon>
        <taxon>Agaricomycotina</taxon>
        <taxon>Agaricomycetes</taxon>
        <taxon>Agaricomycetidae</taxon>
        <taxon>Agaricales</taxon>
        <taxon>Marasmiineae</taxon>
        <taxon>Marasmiaceae</taxon>
        <taxon>Marasmius</taxon>
    </lineage>
</organism>
<sequence length="85" mass="9671">MFRCGGNRALPRRNRRTKSQRNSKSSVHHVDAHLGGPDGDAEDPLKAIQESIGKYRYMDANLTQRRHGLEEKIIDIIEYGAIPEQ</sequence>
<keyword evidence="3" id="KW-1185">Reference proteome</keyword>